<dbReference type="EMBL" id="JAHHHD010000005">
    <property type="protein sequence ID" value="MBW4658315.1"/>
    <property type="molecule type" value="Genomic_DNA"/>
</dbReference>
<evidence type="ECO:0000313" key="3">
    <source>
        <dbReference type="Proteomes" id="UP000757435"/>
    </source>
</evidence>
<sequence>MVLITFLLIISLFSVWVKAQSLQSSVLQPLVNSIILENQQEGSEKWSLTDPARHREIEGYASLTSVDQGGKIKLFVNTVSPSYAIEVFRMGWYGGRGGRKMMEAIDRPGTRQFIPTIPLSNDLGNLGDWTGLFNLNNPMECDWQDPYVLQIPDDWTSGFYLAKLTANSGKQSYIIFVVKEHRPSDFLFQSSVTTYQAYNNWGSKSLYEWNSRGRQVSKVSFNRPYAISPNPDAAYGVGAGEFLTNIQPPSHTFSAGWEYNMVRWLEKEGYDVTYVTDIDTHADSELLFSHRVFLTVGHDEYWSWSMRQNVEAARDRGTSLGFFSANTCYWQIRFENSKVNGEINRTIVAYKERSVRDPFMQDTITDNDRQVTTRWRQSPVSLPEAALMGVMYQTDPVLADLNFAPTSPDWVLANTGLKPGDTLPGLLGYEVDRMTAASPDGTVAIAHSPYIYRGKTRYADTTVYEAKSGAIVFATGSIQWSWGLDDYNVPQLRPSYRNEATQQVTRNILARLAKREVK</sequence>
<comment type="caution">
    <text evidence="2">The sequence shown here is derived from an EMBL/GenBank/DDBJ whole genome shotgun (WGS) entry which is preliminary data.</text>
</comment>
<dbReference type="AlphaFoldDB" id="A0A951Q9D5"/>
<protein>
    <recommendedName>
        <fullName evidence="1">N,N-dimethylformamidase beta subunit-like C-terminal domain-containing protein</fullName>
    </recommendedName>
</protein>
<dbReference type="Pfam" id="PF20254">
    <property type="entry name" value="DMFA2_C"/>
    <property type="match status" value="1"/>
</dbReference>
<accession>A0A951Q9D5</accession>
<dbReference type="InterPro" id="IPR046540">
    <property type="entry name" value="DMFA2_C"/>
</dbReference>
<proteinExistence type="predicted"/>
<reference evidence="2" key="2">
    <citation type="journal article" date="2022" name="Microbiol. Resour. Announc.">
        <title>Metagenome Sequencing to Explore Phylogenomics of Terrestrial Cyanobacteria.</title>
        <authorList>
            <person name="Ward R.D."/>
            <person name="Stajich J.E."/>
            <person name="Johansen J.R."/>
            <person name="Huntemann M."/>
            <person name="Clum A."/>
            <person name="Foster B."/>
            <person name="Foster B."/>
            <person name="Roux S."/>
            <person name="Palaniappan K."/>
            <person name="Varghese N."/>
            <person name="Mukherjee S."/>
            <person name="Reddy T.B.K."/>
            <person name="Daum C."/>
            <person name="Copeland A."/>
            <person name="Chen I.A."/>
            <person name="Ivanova N.N."/>
            <person name="Kyrpides N.C."/>
            <person name="Shapiro N."/>
            <person name="Eloe-Fadrosh E.A."/>
            <person name="Pietrasiak N."/>
        </authorList>
    </citation>
    <scope>NUCLEOTIDE SEQUENCE</scope>
    <source>
        <strain evidence="2">UHER 2000/2452</strain>
    </source>
</reference>
<evidence type="ECO:0000259" key="1">
    <source>
        <dbReference type="Pfam" id="PF20254"/>
    </source>
</evidence>
<name>A0A951Q9D5_9CYAN</name>
<gene>
    <name evidence="2" type="ORF">KME15_06550</name>
</gene>
<reference evidence="2" key="1">
    <citation type="submission" date="2021-05" db="EMBL/GenBank/DDBJ databases">
        <authorList>
            <person name="Pietrasiak N."/>
            <person name="Ward R."/>
            <person name="Stajich J.E."/>
            <person name="Kurbessoian T."/>
        </authorList>
    </citation>
    <scope>NUCLEOTIDE SEQUENCE</scope>
    <source>
        <strain evidence="2">UHER 2000/2452</strain>
    </source>
</reference>
<feature type="domain" description="N,N-dimethylformamidase beta subunit-like C-terminal" evidence="1">
    <location>
        <begin position="85"/>
        <end position="485"/>
    </location>
</feature>
<organism evidence="2 3">
    <name type="scientific">Drouetiella hepatica Uher 2000/2452</name>
    <dbReference type="NCBI Taxonomy" id="904376"/>
    <lineage>
        <taxon>Bacteria</taxon>
        <taxon>Bacillati</taxon>
        <taxon>Cyanobacteriota</taxon>
        <taxon>Cyanophyceae</taxon>
        <taxon>Oculatellales</taxon>
        <taxon>Oculatellaceae</taxon>
        <taxon>Drouetiella</taxon>
    </lineage>
</organism>
<evidence type="ECO:0000313" key="2">
    <source>
        <dbReference type="EMBL" id="MBW4658315.1"/>
    </source>
</evidence>
<dbReference type="Proteomes" id="UP000757435">
    <property type="component" value="Unassembled WGS sequence"/>
</dbReference>